<dbReference type="EMBL" id="JAUFQY010000002">
    <property type="protein sequence ID" value="MDN3702650.1"/>
    <property type="molecule type" value="Genomic_DNA"/>
</dbReference>
<dbReference type="CDD" id="cd08876">
    <property type="entry name" value="START_1"/>
    <property type="match status" value="1"/>
</dbReference>
<dbReference type="Pfam" id="PF01852">
    <property type="entry name" value="START"/>
    <property type="match status" value="1"/>
</dbReference>
<dbReference type="RefSeq" id="WP_261840406.1">
    <property type="nucleotide sequence ID" value="NZ_AP025459.1"/>
</dbReference>
<dbReference type="PANTHER" id="PTHR19308:SF14">
    <property type="entry name" value="START DOMAIN-CONTAINING PROTEIN"/>
    <property type="match status" value="1"/>
</dbReference>
<feature type="domain" description="START" evidence="1">
    <location>
        <begin position="29"/>
        <end position="206"/>
    </location>
</feature>
<evidence type="ECO:0000313" key="3">
    <source>
        <dbReference type="Proteomes" id="UP001223712"/>
    </source>
</evidence>
<dbReference type="SUPFAM" id="SSF55961">
    <property type="entry name" value="Bet v1-like"/>
    <property type="match status" value="1"/>
</dbReference>
<proteinExistence type="predicted"/>
<accession>A0ABT8CNB8</accession>
<evidence type="ECO:0000259" key="1">
    <source>
        <dbReference type="PROSITE" id="PS50848"/>
    </source>
</evidence>
<dbReference type="PIRSF" id="PIRSF039033">
    <property type="entry name" value="START_dom"/>
    <property type="match status" value="1"/>
</dbReference>
<evidence type="ECO:0000313" key="2">
    <source>
        <dbReference type="EMBL" id="MDN3702650.1"/>
    </source>
</evidence>
<dbReference type="Gene3D" id="3.30.530.20">
    <property type="match status" value="1"/>
</dbReference>
<protein>
    <submittedName>
        <fullName evidence="2">START domain-containing protein</fullName>
    </submittedName>
</protein>
<dbReference type="PANTHER" id="PTHR19308">
    <property type="entry name" value="PHOSPHATIDYLCHOLINE TRANSFER PROTEIN"/>
    <property type="match status" value="1"/>
</dbReference>
<reference evidence="3" key="1">
    <citation type="journal article" date="2019" name="Int. J. Syst. Evol. Microbiol.">
        <title>The Global Catalogue of Microorganisms (GCM) 10K type strain sequencing project: providing services to taxonomists for standard genome sequencing and annotation.</title>
        <authorList>
            <consortium name="The Broad Institute Genomics Platform"/>
            <consortium name="The Broad Institute Genome Sequencing Center for Infectious Disease"/>
            <person name="Wu L."/>
            <person name="Ma J."/>
        </authorList>
    </citation>
    <scope>NUCLEOTIDE SEQUENCE [LARGE SCALE GENOMIC DNA]</scope>
    <source>
        <strain evidence="3">CECT 7226</strain>
    </source>
</reference>
<sequence>MKINQPTTAVIFFALLISPFAFSSSELPWVFVKSEAGIIIHKRAHREGLVEIRAQMQTPTTYSGFLSLLEDSQNVPNWVDNVSESRVLRQISATENIVYTQFKAPWPARDRDMVTYSKYTIDNDQFILSIKDASTYLPKEPGYIRIYNVKALWTLQPLNNSNTYITYTAYANAGGILPNWLMNKLSISSALNTFKGLREQLPKYQSQQHPNLPSE</sequence>
<comment type="caution">
    <text evidence="2">The sequence shown here is derived from an EMBL/GenBank/DDBJ whole genome shotgun (WGS) entry which is preliminary data.</text>
</comment>
<dbReference type="Proteomes" id="UP001223712">
    <property type="component" value="Unassembled WGS sequence"/>
</dbReference>
<gene>
    <name evidence="2" type="ORF">QWY96_20190</name>
</gene>
<dbReference type="InterPro" id="IPR051213">
    <property type="entry name" value="START_lipid_transfer"/>
</dbReference>
<organism evidence="2 3">
    <name type="scientific">Vibrio artabrorum</name>
    <dbReference type="NCBI Taxonomy" id="446374"/>
    <lineage>
        <taxon>Bacteria</taxon>
        <taxon>Pseudomonadati</taxon>
        <taxon>Pseudomonadota</taxon>
        <taxon>Gammaproteobacteria</taxon>
        <taxon>Vibrionales</taxon>
        <taxon>Vibrionaceae</taxon>
        <taxon>Vibrio</taxon>
    </lineage>
</organism>
<dbReference type="PROSITE" id="PS50848">
    <property type="entry name" value="START"/>
    <property type="match status" value="1"/>
</dbReference>
<dbReference type="InterPro" id="IPR002913">
    <property type="entry name" value="START_lipid-bd_dom"/>
</dbReference>
<dbReference type="InterPro" id="IPR023393">
    <property type="entry name" value="START-like_dom_sf"/>
</dbReference>
<dbReference type="InterPro" id="IPR028347">
    <property type="entry name" value="START_dom_prot"/>
</dbReference>
<name>A0ABT8CNB8_9VIBR</name>
<keyword evidence="3" id="KW-1185">Reference proteome</keyword>